<dbReference type="GO" id="GO:0007023">
    <property type="term" value="P:post-chaperonin tubulin folding pathway"/>
    <property type="evidence" value="ECO:0007669"/>
    <property type="project" value="InterPro"/>
</dbReference>
<dbReference type="Gene3D" id="1.20.58.1250">
    <property type="entry name" value="Tubulin Binding Cofactor C, N-terminal domain"/>
    <property type="match status" value="1"/>
</dbReference>
<keyword evidence="3" id="KW-0963">Cytoplasm</keyword>
<feature type="compositionally biased region" description="Low complexity" evidence="6">
    <location>
        <begin position="102"/>
        <end position="119"/>
    </location>
</feature>
<evidence type="ECO:0000313" key="9">
    <source>
        <dbReference type="Proteomes" id="UP000027222"/>
    </source>
</evidence>
<protein>
    <recommendedName>
        <fullName evidence="7">C-CAP/cofactor C-like domain-containing protein</fullName>
    </recommendedName>
</protein>
<feature type="compositionally biased region" description="Polar residues" evidence="6">
    <location>
        <begin position="19"/>
        <end position="34"/>
    </location>
</feature>
<dbReference type="Gene3D" id="2.160.20.70">
    <property type="match status" value="1"/>
</dbReference>
<feature type="domain" description="C-CAP/cofactor C-like" evidence="7">
    <location>
        <begin position="125"/>
        <end position="236"/>
    </location>
</feature>
<keyword evidence="4" id="KW-0007">Acetylation</keyword>
<sequence length="236" mass="25226">MDTANWTFSQSFTPQFQAMRSDLESQISTAKSTASPPPEIIQGLSVSLAKATKALADATGSIPSYDQKQYEIQLKALEKSITDLRASTAPKSKFAFKRKPQAPAAAPTTTTTPPAKAPEAPTPTPPSSSTTNLILSSHTNKYLTRSDLPDHPQQTDLSISDLSNCIVNLLPPSASASTSTPTDERLIISALHARNLTNCVILLPSIQGSALLHDLTQCIIVLGCHQVRSSHLFLPP</sequence>
<proteinExistence type="inferred from homology"/>
<dbReference type="InterPro" id="IPR031925">
    <property type="entry name" value="TBCC_N"/>
</dbReference>
<evidence type="ECO:0000256" key="3">
    <source>
        <dbReference type="ARBA" id="ARBA00022490"/>
    </source>
</evidence>
<evidence type="ECO:0000256" key="6">
    <source>
        <dbReference type="SAM" id="MobiDB-lite"/>
    </source>
</evidence>
<dbReference type="InterPro" id="IPR012945">
    <property type="entry name" value="Tubulin-bd_cofactor_C_dom"/>
</dbReference>
<dbReference type="PROSITE" id="PS51329">
    <property type="entry name" value="C_CAP_COFACTOR_C"/>
    <property type="match status" value="1"/>
</dbReference>
<keyword evidence="9" id="KW-1185">Reference proteome</keyword>
<evidence type="ECO:0000313" key="8">
    <source>
        <dbReference type="EMBL" id="KDR74955.1"/>
    </source>
</evidence>
<gene>
    <name evidence="8" type="ORF">GALMADRAFT_249908</name>
</gene>
<dbReference type="InterPro" id="IPR038397">
    <property type="entry name" value="TBCC_N_sf"/>
</dbReference>
<evidence type="ECO:0000256" key="1">
    <source>
        <dbReference type="ARBA" id="ARBA00004496"/>
    </source>
</evidence>
<dbReference type="GO" id="GO:0005737">
    <property type="term" value="C:cytoplasm"/>
    <property type="evidence" value="ECO:0007669"/>
    <property type="project" value="UniProtKB-SubCell"/>
</dbReference>
<comment type="subcellular location">
    <subcellularLocation>
        <location evidence="1">Cytoplasm</location>
    </subcellularLocation>
</comment>
<dbReference type="Pfam" id="PF16752">
    <property type="entry name" value="TBCC_N"/>
    <property type="match status" value="1"/>
</dbReference>
<comment type="subunit">
    <text evidence="5">Supercomplex made of cofactors A to E. Cofactors A and D function by capturing and stabilizing tubulin in a quasi-native conformation. Cofactor E binds to the cofactor D-tubulin complex; interaction with cofactor C then causes the release of tubulin polypeptides that are committed to the native state.</text>
</comment>
<dbReference type="PANTHER" id="PTHR15139">
    <property type="entry name" value="TUBULIN FOLDING COFACTOR C"/>
    <property type="match status" value="1"/>
</dbReference>
<name>A0A067SVN1_GALM3</name>
<dbReference type="InterPro" id="IPR027684">
    <property type="entry name" value="TBCC"/>
</dbReference>
<dbReference type="Proteomes" id="UP000027222">
    <property type="component" value="Unassembled WGS sequence"/>
</dbReference>
<dbReference type="InterPro" id="IPR016098">
    <property type="entry name" value="CAP/MinC_C"/>
</dbReference>
<dbReference type="InterPro" id="IPR017901">
    <property type="entry name" value="C-CAP_CF_C-like"/>
</dbReference>
<dbReference type="OrthoDB" id="194775at2759"/>
<dbReference type="PANTHER" id="PTHR15139:SF0">
    <property type="entry name" value="TUBULIN-SPECIFIC CHAPERONE C"/>
    <property type="match status" value="1"/>
</dbReference>
<dbReference type="GO" id="GO:0007021">
    <property type="term" value="P:tubulin complex assembly"/>
    <property type="evidence" value="ECO:0007669"/>
    <property type="project" value="TreeGrafter"/>
</dbReference>
<feature type="region of interest" description="Disordered" evidence="6">
    <location>
        <begin position="92"/>
        <end position="133"/>
    </location>
</feature>
<organism evidence="8 9">
    <name type="scientific">Galerina marginata (strain CBS 339.88)</name>
    <dbReference type="NCBI Taxonomy" id="685588"/>
    <lineage>
        <taxon>Eukaryota</taxon>
        <taxon>Fungi</taxon>
        <taxon>Dikarya</taxon>
        <taxon>Basidiomycota</taxon>
        <taxon>Agaricomycotina</taxon>
        <taxon>Agaricomycetes</taxon>
        <taxon>Agaricomycetidae</taxon>
        <taxon>Agaricales</taxon>
        <taxon>Agaricineae</taxon>
        <taxon>Strophariaceae</taxon>
        <taxon>Galerina</taxon>
    </lineage>
</organism>
<dbReference type="Pfam" id="PF07986">
    <property type="entry name" value="TBCC"/>
    <property type="match status" value="1"/>
</dbReference>
<evidence type="ECO:0000256" key="4">
    <source>
        <dbReference type="ARBA" id="ARBA00022990"/>
    </source>
</evidence>
<dbReference type="EMBL" id="KL142382">
    <property type="protein sequence ID" value="KDR74955.1"/>
    <property type="molecule type" value="Genomic_DNA"/>
</dbReference>
<feature type="region of interest" description="Disordered" evidence="6">
    <location>
        <begin position="19"/>
        <end position="38"/>
    </location>
</feature>
<reference evidence="9" key="1">
    <citation type="journal article" date="2014" name="Proc. Natl. Acad. Sci. U.S.A.">
        <title>Extensive sampling of basidiomycete genomes demonstrates inadequacy of the white-rot/brown-rot paradigm for wood decay fungi.</title>
        <authorList>
            <person name="Riley R."/>
            <person name="Salamov A.A."/>
            <person name="Brown D.W."/>
            <person name="Nagy L.G."/>
            <person name="Floudas D."/>
            <person name="Held B.W."/>
            <person name="Levasseur A."/>
            <person name="Lombard V."/>
            <person name="Morin E."/>
            <person name="Otillar R."/>
            <person name="Lindquist E.A."/>
            <person name="Sun H."/>
            <person name="LaButti K.M."/>
            <person name="Schmutz J."/>
            <person name="Jabbour D."/>
            <person name="Luo H."/>
            <person name="Baker S.E."/>
            <person name="Pisabarro A.G."/>
            <person name="Walton J.D."/>
            <person name="Blanchette R.A."/>
            <person name="Henrissat B."/>
            <person name="Martin F."/>
            <person name="Cullen D."/>
            <person name="Hibbett D.S."/>
            <person name="Grigoriev I.V."/>
        </authorList>
    </citation>
    <scope>NUCLEOTIDE SEQUENCE [LARGE SCALE GENOMIC DNA]</scope>
    <source>
        <strain evidence="9">CBS 339.88</strain>
    </source>
</reference>
<comment type="similarity">
    <text evidence="2">Belongs to the TBCC family.</text>
</comment>
<dbReference type="STRING" id="685588.A0A067SVN1"/>
<evidence type="ECO:0000256" key="5">
    <source>
        <dbReference type="ARBA" id="ARBA00026055"/>
    </source>
</evidence>
<evidence type="ECO:0000259" key="7">
    <source>
        <dbReference type="PROSITE" id="PS51329"/>
    </source>
</evidence>
<dbReference type="HOGENOM" id="CLU_032612_0_0_1"/>
<accession>A0A067SVN1</accession>
<evidence type="ECO:0000256" key="2">
    <source>
        <dbReference type="ARBA" id="ARBA00008848"/>
    </source>
</evidence>
<dbReference type="AlphaFoldDB" id="A0A067SVN1"/>
<dbReference type="GO" id="GO:0015631">
    <property type="term" value="F:tubulin binding"/>
    <property type="evidence" value="ECO:0007669"/>
    <property type="project" value="InterPro"/>
</dbReference>